<sequence length="104" mass="12272">MAILVIAWAADILICRYYWKRHRAGIGFSDFCRGIAGTWHLRLFADLRRTFGLRVHLTDDQIVAIEREVRRSEFADVNFWRFMSAWCWLVILVLVFIRLLGPSS</sequence>
<organism evidence="2 3">
    <name type="scientific">Neoroseomonas marina</name>
    <dbReference type="NCBI Taxonomy" id="1232220"/>
    <lineage>
        <taxon>Bacteria</taxon>
        <taxon>Pseudomonadati</taxon>
        <taxon>Pseudomonadota</taxon>
        <taxon>Alphaproteobacteria</taxon>
        <taxon>Acetobacterales</taxon>
        <taxon>Acetobacteraceae</taxon>
        <taxon>Neoroseomonas</taxon>
    </lineage>
</organism>
<reference evidence="2 3" key="1">
    <citation type="submission" date="2020-03" db="EMBL/GenBank/DDBJ databases">
        <authorList>
            <person name="Sun Q."/>
        </authorList>
    </citation>
    <scope>NUCLEOTIDE SEQUENCE [LARGE SCALE GENOMIC DNA]</scope>
    <source>
        <strain evidence="2 3">JC162</strain>
    </source>
</reference>
<comment type="caution">
    <text evidence="2">The sequence shown here is derived from an EMBL/GenBank/DDBJ whole genome shotgun (WGS) entry which is preliminary data.</text>
</comment>
<feature type="transmembrane region" description="Helical" evidence="1">
    <location>
        <begin position="79"/>
        <end position="100"/>
    </location>
</feature>
<protein>
    <submittedName>
        <fullName evidence="2">Uncharacterized protein</fullName>
    </submittedName>
</protein>
<dbReference type="AlphaFoldDB" id="A0A848EEA8"/>
<evidence type="ECO:0000313" key="3">
    <source>
        <dbReference type="Proteomes" id="UP000548582"/>
    </source>
</evidence>
<proteinExistence type="predicted"/>
<gene>
    <name evidence="2" type="ORF">GWK16_10480</name>
</gene>
<keyword evidence="1" id="KW-0812">Transmembrane</keyword>
<keyword evidence="1" id="KW-1133">Transmembrane helix</keyword>
<evidence type="ECO:0000256" key="1">
    <source>
        <dbReference type="SAM" id="Phobius"/>
    </source>
</evidence>
<accession>A0A848EEA8</accession>
<dbReference type="RefSeq" id="WP_170053922.1">
    <property type="nucleotide sequence ID" value="NZ_JABBKX010000003.1"/>
</dbReference>
<evidence type="ECO:0000313" key="2">
    <source>
        <dbReference type="EMBL" id="NMJ41668.1"/>
    </source>
</evidence>
<name>A0A848EEA8_9PROT</name>
<dbReference type="EMBL" id="JABBKX010000003">
    <property type="protein sequence ID" value="NMJ41668.1"/>
    <property type="molecule type" value="Genomic_DNA"/>
</dbReference>
<dbReference type="Proteomes" id="UP000548582">
    <property type="component" value="Unassembled WGS sequence"/>
</dbReference>
<keyword evidence="1" id="KW-0472">Membrane</keyword>
<keyword evidence="3" id="KW-1185">Reference proteome</keyword>